<feature type="region of interest" description="Disordered" evidence="6">
    <location>
        <begin position="713"/>
        <end position="746"/>
    </location>
</feature>
<dbReference type="GO" id="GO:0005634">
    <property type="term" value="C:nucleus"/>
    <property type="evidence" value="ECO:0007669"/>
    <property type="project" value="UniProtKB-SubCell"/>
</dbReference>
<dbReference type="CDD" id="cd20405">
    <property type="entry name" value="Tudor_Agenet_AtDUF_rpt1_3"/>
    <property type="match status" value="1"/>
</dbReference>
<evidence type="ECO:0000256" key="3">
    <source>
        <dbReference type="ARBA" id="ARBA00022771"/>
    </source>
</evidence>
<dbReference type="SUPFAM" id="SSF57903">
    <property type="entry name" value="FYVE/PHD zinc finger"/>
    <property type="match status" value="1"/>
</dbReference>
<dbReference type="InterPro" id="IPR014002">
    <property type="entry name" value="Agenet_dom_plant"/>
</dbReference>
<keyword evidence="5" id="KW-0539">Nucleus</keyword>
<keyword evidence="9" id="KW-1185">Reference proteome</keyword>
<dbReference type="Pfam" id="PF05641">
    <property type="entry name" value="Agenet"/>
    <property type="match status" value="1"/>
</dbReference>
<evidence type="ECO:0000256" key="6">
    <source>
        <dbReference type="SAM" id="MobiDB-lite"/>
    </source>
</evidence>
<dbReference type="InterPro" id="IPR056511">
    <property type="entry name" value="IDM1_C"/>
</dbReference>
<dbReference type="PANTHER" id="PTHR46309">
    <property type="entry name" value="PHD FINGER PROTEIN 12"/>
    <property type="match status" value="1"/>
</dbReference>
<protein>
    <submittedName>
        <fullName evidence="8">Acyl-CoA N-acyltransferase with RING/FYVE/PHD-type zinc finger domain</fullName>
    </submittedName>
</protein>
<sequence length="1138" mass="130394">MEPQAPKFSRKRKRQRGNRKLVVNDKVEVRSKEDGLNGSWHPGEVIKCGKQSRHVRYENILMDNGKDKLVDKVTVSAVLDGSSCSKEKRSNKRGYIRPFPPPVEFGKLDLPYGLCVDVNYQEAWWEGVICDRDNGREERNIFFPDLGDQLKIGIDCLRITQDWDEFTENWQRRGNWVLFELVEKYAPGPCCLASVKQMWYDVRGIKGFEYIRDWVFNKKDSWKELVLEALGNFFYFTQKEALELNYAEPTPYVDMSTNLDMSNPEAVATYVNQPNIDTSTDGAFIKNHVNDSDVRAIDNPLKTGDLAARSLDTVSEFVSTPPVQEESSIDPLEDAAADMCIVNESEEFCSHKEELVQKELLTPIQEGNLGSTYNGDNEKPKRSARRRTRIWKSVKLPGAKPCEDAIVKYALARNSKRLSYPLLMKVRKHILYLGWKIEKFKDIYMYYSPDGKCYNSLLKLCQEMKEDILMRNSLTSQADVISLHTSSDIKCTNLPDEQQENSQSSDFCQQITPPSSDQVLIEPEYCPQAVLEYCLSGTDRACDDHASNIMTLKATKHLSAAGWKMFWYCTMSEKRLLQYCSPQNTYCSLRAACEGYLEERLSQLATSDMRPTETECSNEEDEGLIDGDKLSSKLSKGMFSKSSGKSSIISQSRKFLRLDKGRVKGNEKIQSKKKENLLKIIYELLERDPEFNAIEYATESVLINNAKLRHKENTELRQPKTDRSRLSRALTSIKEDNESSHHMRVTRSRKRVEQVCPFSPQKPLNVFSWLIGNNIVLPRAKVYYKSRGSTFPLAEGQITCQGIKCTCCKKVWSCGSFEDHAVGRSNGRPAARIFLEDGRSIFDCQIQIMHNRIMRGFLKKPSDMVNGNMSQGENDSICSVCHNGGELILCDQCPSSFHLGCLGLECLHKYHAKCQTKRGARKLKKYQEWFCSKGCEKIWLSLHKLLGMATPVGENNLTWTLMKCIKYESCNCDDPDIDYLTESHSKLNIALAVMHECFEPLQDPYSSTDLVEDVIFSRWSELNRLNFEGFYTVLLERDDEIICVATIRVYGEKVAEVPLVATRSQYRQQGMCRILMDELEKKLKELGVERLVLPAVPDVFDTWTGAFNFSPMRKSERLQYLDCNFLDFPDTIMCHKLL</sequence>
<evidence type="ECO:0000313" key="9">
    <source>
        <dbReference type="Proteomes" id="UP001163823"/>
    </source>
</evidence>
<accession>A0AAD7PQJ1</accession>
<dbReference type="KEGG" id="qsa:O6P43_014064"/>
<dbReference type="Pfam" id="PF16135">
    <property type="entry name" value="TDBD"/>
    <property type="match status" value="1"/>
</dbReference>
<comment type="caution">
    <text evidence="8">The sequence shown here is derived from an EMBL/GenBank/DDBJ whole genome shotgun (WGS) entry which is preliminary data.</text>
</comment>
<evidence type="ECO:0000313" key="8">
    <source>
        <dbReference type="EMBL" id="KAJ7964213.1"/>
    </source>
</evidence>
<dbReference type="SUPFAM" id="SSF55729">
    <property type="entry name" value="Acyl-CoA N-acyltransferases (Nat)"/>
    <property type="match status" value="1"/>
</dbReference>
<feature type="domain" description="N-acetyltransferase" evidence="7">
    <location>
        <begin position="977"/>
        <end position="1138"/>
    </location>
</feature>
<dbReference type="InterPro" id="IPR008395">
    <property type="entry name" value="Agenet-like_dom"/>
</dbReference>
<dbReference type="InterPro" id="IPR001965">
    <property type="entry name" value="Znf_PHD"/>
</dbReference>
<dbReference type="Gene3D" id="3.30.40.10">
    <property type="entry name" value="Zinc/RING finger domain, C3HC4 (zinc finger)"/>
    <property type="match status" value="1"/>
</dbReference>
<keyword evidence="4" id="KW-0862">Zinc</keyword>
<dbReference type="Pfam" id="PF22970">
    <property type="entry name" value="DUF7028"/>
    <property type="match status" value="2"/>
</dbReference>
<dbReference type="AlphaFoldDB" id="A0AAD7PQJ1"/>
<evidence type="ECO:0000259" key="7">
    <source>
        <dbReference type="PROSITE" id="PS51186"/>
    </source>
</evidence>
<feature type="compositionally biased region" description="Basic and acidic residues" evidence="6">
    <location>
        <begin position="713"/>
        <end position="725"/>
    </location>
</feature>
<dbReference type="InterPro" id="IPR032308">
    <property type="entry name" value="TDBD"/>
</dbReference>
<dbReference type="InterPro" id="IPR042163">
    <property type="entry name" value="PHF12"/>
</dbReference>
<organism evidence="8 9">
    <name type="scientific">Quillaja saponaria</name>
    <name type="common">Soap bark tree</name>
    <dbReference type="NCBI Taxonomy" id="32244"/>
    <lineage>
        <taxon>Eukaryota</taxon>
        <taxon>Viridiplantae</taxon>
        <taxon>Streptophyta</taxon>
        <taxon>Embryophyta</taxon>
        <taxon>Tracheophyta</taxon>
        <taxon>Spermatophyta</taxon>
        <taxon>Magnoliopsida</taxon>
        <taxon>eudicotyledons</taxon>
        <taxon>Gunneridae</taxon>
        <taxon>Pentapetalae</taxon>
        <taxon>rosids</taxon>
        <taxon>fabids</taxon>
        <taxon>Fabales</taxon>
        <taxon>Quillajaceae</taxon>
        <taxon>Quillaja</taxon>
    </lineage>
</organism>
<dbReference type="InterPro" id="IPR016181">
    <property type="entry name" value="Acyl_CoA_acyltransferase"/>
</dbReference>
<evidence type="ECO:0000256" key="4">
    <source>
        <dbReference type="ARBA" id="ARBA00022833"/>
    </source>
</evidence>
<dbReference type="GO" id="GO:0003714">
    <property type="term" value="F:transcription corepressor activity"/>
    <property type="evidence" value="ECO:0007669"/>
    <property type="project" value="InterPro"/>
</dbReference>
<dbReference type="Pfam" id="PF23209">
    <property type="entry name" value="IDM1_C"/>
    <property type="match status" value="1"/>
</dbReference>
<dbReference type="InterPro" id="IPR013083">
    <property type="entry name" value="Znf_RING/FYVE/PHD"/>
</dbReference>
<evidence type="ECO:0000256" key="1">
    <source>
        <dbReference type="ARBA" id="ARBA00004123"/>
    </source>
</evidence>
<dbReference type="Gene3D" id="3.40.630.30">
    <property type="match status" value="1"/>
</dbReference>
<dbReference type="InterPro" id="IPR054292">
    <property type="entry name" value="DUF7028"/>
</dbReference>
<dbReference type="CDD" id="cd04301">
    <property type="entry name" value="NAT_SF"/>
    <property type="match status" value="1"/>
</dbReference>
<keyword evidence="2" id="KW-0479">Metal-binding</keyword>
<comment type="subcellular location">
    <subcellularLocation>
        <location evidence="1">Nucleus</location>
    </subcellularLocation>
</comment>
<dbReference type="InterPro" id="IPR000182">
    <property type="entry name" value="GNAT_dom"/>
</dbReference>
<dbReference type="GO" id="GO:0006357">
    <property type="term" value="P:regulation of transcription by RNA polymerase II"/>
    <property type="evidence" value="ECO:0007669"/>
    <property type="project" value="TreeGrafter"/>
</dbReference>
<name>A0AAD7PQJ1_QUISA</name>
<proteinExistence type="predicted"/>
<evidence type="ECO:0000256" key="2">
    <source>
        <dbReference type="ARBA" id="ARBA00022723"/>
    </source>
</evidence>
<dbReference type="GO" id="GO:0008270">
    <property type="term" value="F:zinc ion binding"/>
    <property type="evidence" value="ECO:0007669"/>
    <property type="project" value="UniProtKB-KW"/>
</dbReference>
<dbReference type="Proteomes" id="UP001163823">
    <property type="component" value="Chromosome 6"/>
</dbReference>
<dbReference type="InterPro" id="IPR011011">
    <property type="entry name" value="Znf_FYVE_PHD"/>
</dbReference>
<keyword evidence="3" id="KW-0863">Zinc-finger</keyword>
<dbReference type="GO" id="GO:0016747">
    <property type="term" value="F:acyltransferase activity, transferring groups other than amino-acyl groups"/>
    <property type="evidence" value="ECO:0007669"/>
    <property type="project" value="InterPro"/>
</dbReference>
<dbReference type="PANTHER" id="PTHR46309:SF12">
    <property type="entry name" value="GB|AAC80581.1"/>
    <property type="match status" value="1"/>
</dbReference>
<evidence type="ECO:0000256" key="5">
    <source>
        <dbReference type="ARBA" id="ARBA00023242"/>
    </source>
</evidence>
<dbReference type="EMBL" id="JARAOO010000006">
    <property type="protein sequence ID" value="KAJ7964213.1"/>
    <property type="molecule type" value="Genomic_DNA"/>
</dbReference>
<reference evidence="8" key="1">
    <citation type="journal article" date="2023" name="Science">
        <title>Elucidation of the pathway for biosynthesis of saponin adjuvants from the soapbark tree.</title>
        <authorList>
            <person name="Reed J."/>
            <person name="Orme A."/>
            <person name="El-Demerdash A."/>
            <person name="Owen C."/>
            <person name="Martin L.B.B."/>
            <person name="Misra R.C."/>
            <person name="Kikuchi S."/>
            <person name="Rejzek M."/>
            <person name="Martin A.C."/>
            <person name="Harkess A."/>
            <person name="Leebens-Mack J."/>
            <person name="Louveau T."/>
            <person name="Stephenson M.J."/>
            <person name="Osbourn A."/>
        </authorList>
    </citation>
    <scope>NUCLEOTIDE SEQUENCE</scope>
    <source>
        <strain evidence="8">S10</strain>
    </source>
</reference>
<dbReference type="PROSITE" id="PS51186">
    <property type="entry name" value="GNAT"/>
    <property type="match status" value="1"/>
</dbReference>
<gene>
    <name evidence="8" type="ORF">O6P43_014064</name>
</gene>
<dbReference type="SMART" id="SM00743">
    <property type="entry name" value="Agenet"/>
    <property type="match status" value="2"/>
</dbReference>
<dbReference type="SMART" id="SM00249">
    <property type="entry name" value="PHD"/>
    <property type="match status" value="1"/>
</dbReference>